<reference evidence="2 3" key="1">
    <citation type="submission" date="2023-03" db="EMBL/GenBank/DDBJ databases">
        <title>Draft assemblies of triclosan tolerant bacteria isolated from returned activated sludge.</title>
        <authorList>
            <person name="Van Hamelsveld S."/>
        </authorList>
    </citation>
    <scope>NUCLEOTIDE SEQUENCE [LARGE SCALE GENOMIC DNA]</scope>
    <source>
        <strain evidence="2 3">GW210010_S58</strain>
    </source>
</reference>
<evidence type="ECO:0000313" key="2">
    <source>
        <dbReference type="EMBL" id="MDF3838132.1"/>
    </source>
</evidence>
<accession>A0ABT6AZT0</accession>
<evidence type="ECO:0008006" key="4">
    <source>
        <dbReference type="Google" id="ProtNLM"/>
    </source>
</evidence>
<dbReference type="RefSeq" id="WP_017227385.1">
    <property type="nucleotide sequence ID" value="NZ_JARJLM010000561.1"/>
</dbReference>
<gene>
    <name evidence="2" type="ORF">P3W85_35135</name>
</gene>
<evidence type="ECO:0000256" key="1">
    <source>
        <dbReference type="SAM" id="Phobius"/>
    </source>
</evidence>
<protein>
    <recommendedName>
        <fullName evidence="4">MFS transporter</fullName>
    </recommendedName>
</protein>
<feature type="transmembrane region" description="Helical" evidence="1">
    <location>
        <begin position="43"/>
        <end position="66"/>
    </location>
</feature>
<dbReference type="Proteomes" id="UP001216674">
    <property type="component" value="Unassembled WGS sequence"/>
</dbReference>
<keyword evidence="3" id="KW-1185">Reference proteome</keyword>
<feature type="transmembrane region" description="Helical" evidence="1">
    <location>
        <begin position="12"/>
        <end position="37"/>
    </location>
</feature>
<keyword evidence="1" id="KW-0812">Transmembrane</keyword>
<keyword evidence="1" id="KW-0472">Membrane</keyword>
<comment type="caution">
    <text evidence="2">The sequence shown here is derived from an EMBL/GenBank/DDBJ whole genome shotgun (WGS) entry which is preliminary data.</text>
</comment>
<keyword evidence="1" id="KW-1133">Transmembrane helix</keyword>
<name>A0ABT6AZT0_9BURK</name>
<evidence type="ECO:0000313" key="3">
    <source>
        <dbReference type="Proteomes" id="UP001216674"/>
    </source>
</evidence>
<proteinExistence type="predicted"/>
<dbReference type="EMBL" id="JARJLM010000561">
    <property type="protein sequence ID" value="MDF3838132.1"/>
    <property type="molecule type" value="Genomic_DNA"/>
</dbReference>
<organism evidence="2 3">
    <name type="scientific">Cupriavidus basilensis</name>
    <dbReference type="NCBI Taxonomy" id="68895"/>
    <lineage>
        <taxon>Bacteria</taxon>
        <taxon>Pseudomonadati</taxon>
        <taxon>Pseudomonadota</taxon>
        <taxon>Betaproteobacteria</taxon>
        <taxon>Burkholderiales</taxon>
        <taxon>Burkholderiaceae</taxon>
        <taxon>Cupriavidus</taxon>
    </lineage>
</organism>
<sequence>MQASKNVVRNRQVGFALLFLCAFSTYLNVGLIAIGLLRGSSLVWAPSQALTVVALAAGLAGAVLLARRPARHHLPAMA</sequence>